<accession>A0AAD6QS68</accession>
<gene>
    <name evidence="1" type="ORF">NC653_018071</name>
</gene>
<protein>
    <submittedName>
        <fullName evidence="1">Uncharacterized protein</fullName>
    </submittedName>
</protein>
<proteinExistence type="predicted"/>
<keyword evidence="2" id="KW-1185">Reference proteome</keyword>
<dbReference type="Proteomes" id="UP001164929">
    <property type="component" value="Chromosome 6"/>
</dbReference>
<dbReference type="EMBL" id="JAQIZT010000006">
    <property type="protein sequence ID" value="KAJ6995486.1"/>
    <property type="molecule type" value="Genomic_DNA"/>
</dbReference>
<evidence type="ECO:0000313" key="2">
    <source>
        <dbReference type="Proteomes" id="UP001164929"/>
    </source>
</evidence>
<dbReference type="AlphaFoldDB" id="A0AAD6QS68"/>
<comment type="caution">
    <text evidence="1">The sequence shown here is derived from an EMBL/GenBank/DDBJ whole genome shotgun (WGS) entry which is preliminary data.</text>
</comment>
<name>A0AAD6QS68_9ROSI</name>
<evidence type="ECO:0000313" key="1">
    <source>
        <dbReference type="EMBL" id="KAJ6995486.1"/>
    </source>
</evidence>
<sequence length="107" mass="12083">MKTGRRLERLKLKMGMVWKMGLKDGAGGRREGKEKGEPAEKVCCWVWQLRKKKMETHPLSFGCRGEEENPKGLGTVGLCPLLSDPWKMAPISSHFCIVGDEKKYGFS</sequence>
<reference evidence="1" key="1">
    <citation type="journal article" date="2023" name="Mol. Ecol. Resour.">
        <title>Chromosome-level genome assembly of a triploid poplar Populus alba 'Berolinensis'.</title>
        <authorList>
            <person name="Chen S."/>
            <person name="Yu Y."/>
            <person name="Wang X."/>
            <person name="Wang S."/>
            <person name="Zhang T."/>
            <person name="Zhou Y."/>
            <person name="He R."/>
            <person name="Meng N."/>
            <person name="Wang Y."/>
            <person name="Liu W."/>
            <person name="Liu Z."/>
            <person name="Liu J."/>
            <person name="Guo Q."/>
            <person name="Huang H."/>
            <person name="Sederoff R.R."/>
            <person name="Wang G."/>
            <person name="Qu G."/>
            <person name="Chen S."/>
        </authorList>
    </citation>
    <scope>NUCLEOTIDE SEQUENCE</scope>
    <source>
        <strain evidence="1">SC-2020</strain>
    </source>
</reference>
<organism evidence="1 2">
    <name type="scientific">Populus alba x Populus x berolinensis</name>
    <dbReference type="NCBI Taxonomy" id="444605"/>
    <lineage>
        <taxon>Eukaryota</taxon>
        <taxon>Viridiplantae</taxon>
        <taxon>Streptophyta</taxon>
        <taxon>Embryophyta</taxon>
        <taxon>Tracheophyta</taxon>
        <taxon>Spermatophyta</taxon>
        <taxon>Magnoliopsida</taxon>
        <taxon>eudicotyledons</taxon>
        <taxon>Gunneridae</taxon>
        <taxon>Pentapetalae</taxon>
        <taxon>rosids</taxon>
        <taxon>fabids</taxon>
        <taxon>Malpighiales</taxon>
        <taxon>Salicaceae</taxon>
        <taxon>Saliceae</taxon>
        <taxon>Populus</taxon>
    </lineage>
</organism>